<dbReference type="Proteomes" id="UP000183077">
    <property type="component" value="Unassembled WGS sequence"/>
</dbReference>
<reference evidence="1 2" key="1">
    <citation type="submission" date="2016-10" db="EMBL/GenBank/DDBJ databases">
        <authorList>
            <person name="de Groot N.N."/>
        </authorList>
    </citation>
    <scope>NUCLEOTIDE SEQUENCE [LARGE SCALE GENOMIC DNA]</scope>
    <source>
        <strain evidence="1 2">DSM 23048</strain>
    </source>
</reference>
<proteinExistence type="predicted"/>
<dbReference type="AlphaFoldDB" id="A0A1H6U7Z3"/>
<evidence type="ECO:0000313" key="2">
    <source>
        <dbReference type="Proteomes" id="UP000183077"/>
    </source>
</evidence>
<gene>
    <name evidence="1" type="ORF">SAMN04488018_106100</name>
</gene>
<dbReference type="EMBL" id="FNYS01000006">
    <property type="protein sequence ID" value="SEI88498.1"/>
    <property type="molecule type" value="Genomic_DNA"/>
</dbReference>
<evidence type="ECO:0000313" key="1">
    <source>
        <dbReference type="EMBL" id="SEI88498.1"/>
    </source>
</evidence>
<evidence type="ECO:0008006" key="3">
    <source>
        <dbReference type="Google" id="ProtNLM"/>
    </source>
</evidence>
<sequence>MKKNYLTKQPSFTLPKEETIKFLLSYSKGLSLVGLNGLINNLSLYSKEN</sequence>
<accession>A0A1H6U7Z3</accession>
<organism evidence="1 2">
    <name type="scientific">Myroides marinus</name>
    <dbReference type="NCBI Taxonomy" id="703342"/>
    <lineage>
        <taxon>Bacteria</taxon>
        <taxon>Pseudomonadati</taxon>
        <taxon>Bacteroidota</taxon>
        <taxon>Flavobacteriia</taxon>
        <taxon>Flavobacteriales</taxon>
        <taxon>Flavobacteriaceae</taxon>
        <taxon>Myroides</taxon>
    </lineage>
</organism>
<name>A0A1H6U7Z3_9FLAO</name>
<protein>
    <recommendedName>
        <fullName evidence="3">Transposase</fullName>
    </recommendedName>
</protein>